<evidence type="ECO:0000313" key="6">
    <source>
        <dbReference type="Proteomes" id="UP000188603"/>
    </source>
</evidence>
<dbReference type="InterPro" id="IPR003709">
    <property type="entry name" value="VanY-like_core_dom"/>
</dbReference>
<dbReference type="InterPro" id="IPR058193">
    <property type="entry name" value="VanY/YodJ_core_dom"/>
</dbReference>
<dbReference type="InterPro" id="IPR036365">
    <property type="entry name" value="PGBD-like_sf"/>
</dbReference>
<feature type="domain" description="D-alanyl-D-alanine carboxypeptidase-like core" evidence="4">
    <location>
        <begin position="197"/>
        <end position="324"/>
    </location>
</feature>
<dbReference type="GO" id="GO:0008233">
    <property type="term" value="F:peptidase activity"/>
    <property type="evidence" value="ECO:0007669"/>
    <property type="project" value="InterPro"/>
</dbReference>
<keyword evidence="6" id="KW-1185">Reference proteome</keyword>
<dbReference type="PANTHER" id="PTHR34385">
    <property type="entry name" value="D-ALANYL-D-ALANINE CARBOXYPEPTIDASE"/>
    <property type="match status" value="1"/>
</dbReference>
<evidence type="ECO:0000256" key="2">
    <source>
        <dbReference type="SAM" id="Phobius"/>
    </source>
</evidence>
<dbReference type="Proteomes" id="UP000188603">
    <property type="component" value="Chromosome"/>
</dbReference>
<dbReference type="Pfam" id="PF01471">
    <property type="entry name" value="PG_binding_1"/>
    <property type="match status" value="1"/>
</dbReference>
<proteinExistence type="predicted"/>
<evidence type="ECO:0008006" key="7">
    <source>
        <dbReference type="Google" id="ProtNLM"/>
    </source>
</evidence>
<dbReference type="SUPFAM" id="SSF47090">
    <property type="entry name" value="PGBD-like"/>
    <property type="match status" value="1"/>
</dbReference>
<dbReference type="Gene3D" id="3.30.1380.10">
    <property type="match status" value="1"/>
</dbReference>
<dbReference type="InterPro" id="IPR052179">
    <property type="entry name" value="DD-CPase-like"/>
</dbReference>
<gene>
    <name evidence="5" type="ORF">B0W44_01390</name>
</gene>
<dbReference type="KEGG" id="ntr:B0W44_01390"/>
<feature type="compositionally biased region" description="Low complexity" evidence="1">
    <location>
        <begin position="46"/>
        <end position="55"/>
    </location>
</feature>
<accession>A0A1U9KBF2</accession>
<feature type="region of interest" description="Disordered" evidence="1">
    <location>
        <begin position="33"/>
        <end position="58"/>
    </location>
</feature>
<sequence>MKGNYWVTTFAVVGLFAVLGLVVVISTTDVIDPKQPSQEEKEHASDAPSATPDASQGGVVAEQAPQILLEEGDTGEAVRELQKRLTALGYELDVDGEYGMTTRWYVKDFQLQVGLSGDGQYDAETDVRLKQAQRGEWTIEPGQAIHLNVSDRTVTNPDDLLVLVNKTRSLPADYVPEELVEPDVPKYFQGGDLPYNKMREVAADALERLFAQGEQEGLQLVARSGYRSYETQVAVFNRNKEKIGEEAANKYSARPGESEHQTGLVMDVTCPAVDHELVTAFEDTKEGRWLRAHAHDFGFIIRYPKGKEGITGYQYEPWHLRYVGEEAAQAIMSQNLTLEEYLLRN</sequence>
<feature type="transmembrane region" description="Helical" evidence="2">
    <location>
        <begin position="6"/>
        <end position="25"/>
    </location>
</feature>
<dbReference type="GO" id="GO:0006508">
    <property type="term" value="P:proteolysis"/>
    <property type="evidence" value="ECO:0007669"/>
    <property type="project" value="InterPro"/>
</dbReference>
<evidence type="ECO:0000256" key="1">
    <source>
        <dbReference type="SAM" id="MobiDB-lite"/>
    </source>
</evidence>
<organism evidence="5 6">
    <name type="scientific">Novibacillus thermophilus</name>
    <dbReference type="NCBI Taxonomy" id="1471761"/>
    <lineage>
        <taxon>Bacteria</taxon>
        <taxon>Bacillati</taxon>
        <taxon>Bacillota</taxon>
        <taxon>Bacilli</taxon>
        <taxon>Bacillales</taxon>
        <taxon>Thermoactinomycetaceae</taxon>
        <taxon>Novibacillus</taxon>
    </lineage>
</organism>
<name>A0A1U9KBF2_9BACL</name>
<dbReference type="SUPFAM" id="SSF55166">
    <property type="entry name" value="Hedgehog/DD-peptidase"/>
    <property type="match status" value="1"/>
</dbReference>
<protein>
    <recommendedName>
        <fullName evidence="7">Peptidase M15B domain-containing protein</fullName>
    </recommendedName>
</protein>
<dbReference type="EMBL" id="CP019699">
    <property type="protein sequence ID" value="AQS57336.1"/>
    <property type="molecule type" value="Genomic_DNA"/>
</dbReference>
<feature type="domain" description="Peptidoglycan binding-like" evidence="3">
    <location>
        <begin position="74"/>
        <end position="125"/>
    </location>
</feature>
<dbReference type="Pfam" id="PF02557">
    <property type="entry name" value="VanY"/>
    <property type="match status" value="1"/>
</dbReference>
<keyword evidence="2" id="KW-0812">Transmembrane</keyword>
<dbReference type="InterPro" id="IPR036366">
    <property type="entry name" value="PGBDSf"/>
</dbReference>
<dbReference type="CDD" id="cd14852">
    <property type="entry name" value="LD-carboxypeptidase"/>
    <property type="match status" value="1"/>
</dbReference>
<dbReference type="Gene3D" id="1.10.101.10">
    <property type="entry name" value="PGBD-like superfamily/PGBD"/>
    <property type="match status" value="1"/>
</dbReference>
<evidence type="ECO:0000259" key="4">
    <source>
        <dbReference type="Pfam" id="PF02557"/>
    </source>
</evidence>
<dbReference type="InterPro" id="IPR002477">
    <property type="entry name" value="Peptidoglycan-bd-like"/>
</dbReference>
<dbReference type="InterPro" id="IPR009045">
    <property type="entry name" value="Zn_M74/Hedgehog-like"/>
</dbReference>
<reference evidence="5 6" key="1">
    <citation type="journal article" date="2015" name="Int. J. Syst. Evol. Microbiol.">
        <title>Novibacillus thermophilus gen. nov., sp. nov., a Gram-staining-negative and moderately thermophilic member of the family Thermoactinomycetaceae.</title>
        <authorList>
            <person name="Yang G."/>
            <person name="Chen J."/>
            <person name="Zhou S."/>
        </authorList>
    </citation>
    <scope>NUCLEOTIDE SEQUENCE [LARGE SCALE GENOMIC DNA]</scope>
    <source>
        <strain evidence="5 6">SG-1</strain>
    </source>
</reference>
<dbReference type="AlphaFoldDB" id="A0A1U9KBF2"/>
<evidence type="ECO:0000313" key="5">
    <source>
        <dbReference type="EMBL" id="AQS57336.1"/>
    </source>
</evidence>
<evidence type="ECO:0000259" key="3">
    <source>
        <dbReference type="Pfam" id="PF01471"/>
    </source>
</evidence>
<keyword evidence="2" id="KW-0472">Membrane</keyword>
<dbReference type="STRING" id="1471761.B0W44_01390"/>
<keyword evidence="2" id="KW-1133">Transmembrane helix</keyword>
<dbReference type="PANTHER" id="PTHR34385:SF1">
    <property type="entry name" value="PEPTIDOGLYCAN L-ALANYL-D-GLUTAMATE ENDOPEPTIDASE CWLK"/>
    <property type="match status" value="1"/>
</dbReference>